<organism evidence="1 2">
    <name type="scientific">Ferriphaselus amnicola</name>
    <dbReference type="NCBI Taxonomy" id="1188319"/>
    <lineage>
        <taxon>Bacteria</taxon>
        <taxon>Pseudomonadati</taxon>
        <taxon>Pseudomonadota</taxon>
        <taxon>Betaproteobacteria</taxon>
        <taxon>Nitrosomonadales</taxon>
        <taxon>Gallionellaceae</taxon>
        <taxon>Ferriphaselus</taxon>
    </lineage>
</organism>
<dbReference type="Gene3D" id="1.25.10.90">
    <property type="match status" value="1"/>
</dbReference>
<dbReference type="AlphaFoldDB" id="A0A2Z6GAZ7"/>
<dbReference type="InterPro" id="IPR014825">
    <property type="entry name" value="DNA_alkylation"/>
</dbReference>
<dbReference type="Proteomes" id="UP000033070">
    <property type="component" value="Chromosome"/>
</dbReference>
<dbReference type="PANTHER" id="PTHR34070">
    <property type="entry name" value="ARMADILLO-TYPE FOLD"/>
    <property type="match status" value="1"/>
</dbReference>
<proteinExistence type="predicted"/>
<gene>
    <name evidence="1" type="ORF">OYT1_ch1057</name>
</gene>
<dbReference type="InterPro" id="IPR016024">
    <property type="entry name" value="ARM-type_fold"/>
</dbReference>
<evidence type="ECO:0000313" key="1">
    <source>
        <dbReference type="EMBL" id="BBE50617.1"/>
    </source>
</evidence>
<name>A0A2Z6GAZ7_9PROT</name>
<accession>A0A2Z6GAZ7</accession>
<evidence type="ECO:0000313" key="2">
    <source>
        <dbReference type="Proteomes" id="UP000033070"/>
    </source>
</evidence>
<dbReference type="SUPFAM" id="SSF48371">
    <property type="entry name" value="ARM repeat"/>
    <property type="match status" value="1"/>
</dbReference>
<dbReference type="RefSeq" id="WP_062627376.1">
    <property type="nucleotide sequence ID" value="NZ_AP018738.1"/>
</dbReference>
<dbReference type="PANTHER" id="PTHR34070:SF1">
    <property type="entry name" value="DNA ALKYLATION REPAIR PROTEIN"/>
    <property type="match status" value="1"/>
</dbReference>
<keyword evidence="2" id="KW-1185">Reference proteome</keyword>
<dbReference type="EMBL" id="AP018738">
    <property type="protein sequence ID" value="BBE50617.1"/>
    <property type="molecule type" value="Genomic_DNA"/>
</dbReference>
<dbReference type="OrthoDB" id="9775346at2"/>
<reference evidence="1 2" key="1">
    <citation type="submission" date="2018-06" db="EMBL/GenBank/DDBJ databases">
        <title>OYT1 Genome Sequencing.</title>
        <authorList>
            <person name="Kato S."/>
            <person name="Itoh T."/>
            <person name="Ohkuma M."/>
        </authorList>
    </citation>
    <scope>NUCLEOTIDE SEQUENCE [LARGE SCALE GENOMIC DNA]</scope>
    <source>
        <strain evidence="1 2">OYT1</strain>
    </source>
</reference>
<dbReference type="Pfam" id="PF08713">
    <property type="entry name" value="DNA_alkylation"/>
    <property type="match status" value="1"/>
</dbReference>
<sequence>MPNSLSALLRSLASPEVATIQQRFFKTGPGEYGAGDQFLGIKVPVLRVLAKQHRDTNLEVIKALLVSEFHEERLFALLLLMQCYLRGSEAYRSEAYDTYLNHTHHINNWDLVDVSAPHIVGHYLADKPRSRLYELAASDSLWERRIAIIATFHFIRLNQFDDTLRLAALLCGDTHDLMHKAVGWMLREVGKRDQAVEEAFLLPRQHTLPRTLLRYAIERFPEARRQQYLRGDAT</sequence>
<dbReference type="CDD" id="cd06561">
    <property type="entry name" value="AlkD_like"/>
    <property type="match status" value="1"/>
</dbReference>
<protein>
    <submittedName>
        <fullName evidence="1">DNA alkylation repair enzyme</fullName>
    </submittedName>
</protein>
<dbReference type="KEGG" id="fam:OYT1_ch1057"/>
<dbReference type="STRING" id="1188319.OYT1_02266"/>